<dbReference type="Gene3D" id="3.40.50.1820">
    <property type="entry name" value="alpha/beta hydrolase"/>
    <property type="match status" value="1"/>
</dbReference>
<feature type="domain" description="Peptidase S9 prolyl oligopeptidase catalytic" evidence="2">
    <location>
        <begin position="565"/>
        <end position="735"/>
    </location>
</feature>
<dbReference type="InterPro" id="IPR029058">
    <property type="entry name" value="AB_hydrolase_fold"/>
</dbReference>
<dbReference type="EMBL" id="CP132932">
    <property type="protein sequence ID" value="XCB27868.1"/>
    <property type="molecule type" value="Genomic_DNA"/>
</dbReference>
<evidence type="ECO:0000256" key="1">
    <source>
        <dbReference type="SAM" id="SignalP"/>
    </source>
</evidence>
<gene>
    <name evidence="3" type="ORF">RBB75_05990</name>
</gene>
<dbReference type="KEGG" id="temp:RBB75_05990"/>
<organism evidence="3">
    <name type="scientific">Tunturiibacter empetritectus</name>
    <dbReference type="NCBI Taxonomy" id="3069691"/>
    <lineage>
        <taxon>Bacteria</taxon>
        <taxon>Pseudomonadati</taxon>
        <taxon>Acidobacteriota</taxon>
        <taxon>Terriglobia</taxon>
        <taxon>Terriglobales</taxon>
        <taxon>Acidobacteriaceae</taxon>
        <taxon>Tunturiibacter</taxon>
    </lineage>
</organism>
<sequence length="768" mass="86083">MTQQKMWKRHNKFLIFTLCVFAGSLQAELRRAIVPADCVTVRHFLEDDFRSSIQTNSQGTAVAYLVQAPNLQSNQNDILLELKQLGAPQGQVQHLLAGADISGLQWLNDGTAVIVLAKDDGHTVVKQVEIPSGRVQVLARASQDISEYSVAEDGKTIVFAMEEPDQTRNKLKSASDLAQGYRIPFQREQVALFFRRKIFVTRRRGTGGWTAPQALNVQSPFTKGTLTSLSYALNLRLSLSPNGESLALTYLENSSRISNAWKKSPVVRDILSSIGVAQVTVVVDLSDGETHLPFEGPWAWSIPFWSRDSKSFMIASVSPVNSVWEQQDLREHRGASEAVHLFEVNVASGSVIQVRSELNGIYDRPLSWRSDDDLVLRTGDNIVSRFQYKHQKWEESSQIHLPLQGLFRNAGLASDGKSVVGDYESPATPPELFSYKEDEEQVQILAKLNPQFDELTLAPIKEVQWETSTGYRASGILLLPPDYKPGTRYPLVIHSYPAAGNFFCDSGLNHEPSFAPQPIANAGIMYLIRFLPEGPQTAEEQTHYPKGLPGLLGQVAFQADVWDSAIDHLAKDGLIDRNRVGIIGFSRSGWYTEFALTHGKTNYAAATVADNTQYSLGEYWMIHTDGVLRAWDAMYGGPPYGATLRSWLDYSISFNLPRVQTPLLMEVMGNGVAYDNDGAPPSNLALKWEVFVGLSRLGKPVEMYYYPLESHQPGHPLARLASLERNLDWYLFWLRDQERPTAMDPQQYQRWRELRSAVNAERRLDSPH</sequence>
<protein>
    <submittedName>
        <fullName evidence="3">Prolyl oligopeptidase family serine peptidase</fullName>
    </submittedName>
</protein>
<dbReference type="InterPro" id="IPR001375">
    <property type="entry name" value="Peptidase_S9_cat"/>
</dbReference>
<dbReference type="RefSeq" id="WP_353069865.1">
    <property type="nucleotide sequence ID" value="NZ_CP132932.1"/>
</dbReference>
<reference evidence="3" key="2">
    <citation type="journal article" date="2024" name="Environ. Microbiol.">
        <title>Genome analysis and description of Tunturibacter gen. nov. expands the diversity of Terriglobia in tundra soils.</title>
        <authorList>
            <person name="Messyasz A."/>
            <person name="Mannisto M.K."/>
            <person name="Kerkhof L.J."/>
            <person name="Haggblom M.M."/>
        </authorList>
    </citation>
    <scope>NUCLEOTIDE SEQUENCE</scope>
    <source>
        <strain evidence="3">M8UP23</strain>
    </source>
</reference>
<dbReference type="SUPFAM" id="SSF82171">
    <property type="entry name" value="DPP6 N-terminal domain-like"/>
    <property type="match status" value="1"/>
</dbReference>
<dbReference type="SUPFAM" id="SSF53474">
    <property type="entry name" value="alpha/beta-Hydrolases"/>
    <property type="match status" value="1"/>
</dbReference>
<dbReference type="GO" id="GO:0008236">
    <property type="term" value="F:serine-type peptidase activity"/>
    <property type="evidence" value="ECO:0007669"/>
    <property type="project" value="InterPro"/>
</dbReference>
<dbReference type="GO" id="GO:0006508">
    <property type="term" value="P:proteolysis"/>
    <property type="evidence" value="ECO:0007669"/>
    <property type="project" value="InterPro"/>
</dbReference>
<feature type="signal peptide" evidence="1">
    <location>
        <begin position="1"/>
        <end position="27"/>
    </location>
</feature>
<reference evidence="3" key="1">
    <citation type="submission" date="2023-08" db="EMBL/GenBank/DDBJ databases">
        <authorList>
            <person name="Messyasz A."/>
            <person name="Mannisto M.K."/>
            <person name="Kerkhof L.J."/>
            <person name="Haggblom M."/>
        </authorList>
    </citation>
    <scope>NUCLEOTIDE SEQUENCE</scope>
    <source>
        <strain evidence="3">M8UP23</strain>
    </source>
</reference>
<keyword evidence="1" id="KW-0732">Signal</keyword>
<evidence type="ECO:0000313" key="3">
    <source>
        <dbReference type="EMBL" id="XCB27868.1"/>
    </source>
</evidence>
<name>A0AAU7ZG32_9BACT</name>
<proteinExistence type="predicted"/>
<feature type="chain" id="PRO_5044020513" evidence="1">
    <location>
        <begin position="28"/>
        <end position="768"/>
    </location>
</feature>
<accession>A0AAU7ZG32</accession>
<dbReference type="Pfam" id="PF00326">
    <property type="entry name" value="Peptidase_S9"/>
    <property type="match status" value="1"/>
</dbReference>
<evidence type="ECO:0000259" key="2">
    <source>
        <dbReference type="Pfam" id="PF00326"/>
    </source>
</evidence>
<dbReference type="AlphaFoldDB" id="A0AAU7ZG32"/>